<dbReference type="OrthoDB" id="15922at2759"/>
<accession>A0A2P6N6N1</accession>
<gene>
    <name evidence="1" type="ORF">PROFUN_14534</name>
</gene>
<keyword evidence="2" id="KW-1185">Reference proteome</keyword>
<protein>
    <submittedName>
        <fullName evidence="1">Uncharacterized protein</fullName>
    </submittedName>
</protein>
<comment type="caution">
    <text evidence="1">The sequence shown here is derived from an EMBL/GenBank/DDBJ whole genome shotgun (WGS) entry which is preliminary data.</text>
</comment>
<proteinExistence type="predicted"/>
<reference evidence="1 2" key="1">
    <citation type="journal article" date="2018" name="Genome Biol. Evol.">
        <title>Multiple Roots of Fruiting Body Formation in Amoebozoa.</title>
        <authorList>
            <person name="Hillmann F."/>
            <person name="Forbes G."/>
            <person name="Novohradska S."/>
            <person name="Ferling I."/>
            <person name="Riege K."/>
            <person name="Groth M."/>
            <person name="Westermann M."/>
            <person name="Marz M."/>
            <person name="Spaller T."/>
            <person name="Winckler T."/>
            <person name="Schaap P."/>
            <person name="Glockner G."/>
        </authorList>
    </citation>
    <scope>NUCLEOTIDE SEQUENCE [LARGE SCALE GENOMIC DNA]</scope>
    <source>
        <strain evidence="1 2">Jena</strain>
    </source>
</reference>
<dbReference type="Proteomes" id="UP000241769">
    <property type="component" value="Unassembled WGS sequence"/>
</dbReference>
<evidence type="ECO:0000313" key="2">
    <source>
        <dbReference type="Proteomes" id="UP000241769"/>
    </source>
</evidence>
<dbReference type="InParanoid" id="A0A2P6N6N1"/>
<dbReference type="EMBL" id="MDYQ01000178">
    <property type="protein sequence ID" value="PRP79600.1"/>
    <property type="molecule type" value="Genomic_DNA"/>
</dbReference>
<sequence>MTQRNDAVVGKKTLILFESDSQSLLHQLEEIRKAIGHLLDQHIEGLNNDSISLVAEQYPFMILSQASHPAVQFGDQQGDKVLFDLNSFFRGCVILANANPLQALDNLLSSHVIPSARRKDDAESVNYLSTIIDNSAKWSAAQSYNIIPNVLSYWSSDYSYDPRPSSTEEDKPVDIEVIRTNWYGRGQRRIFRFYSDHFERIEPSGSVQNKQVVKASFLYSNIDKISIENRTELIISFLHTDEAQYISSRDCDIIAAIITARLPINNTITIVRNLAAVKSVVLKLPETVTDMKEIRWSKHSQILSIYDGQQWHAVDLEVVSPFIMGASGYIGWDGSESSTSSSDKAVIQFCTVEVQTNPVDLTVINNNFTCNNKQQIVEYPVDQATGIRCEQSGIIAEVIHSSDKAYLFTCAIPQFYNNWRVQNMGVAMQDIAWGSPVISSDGRYVAISLPNASPRGCGAILIHRVQAKLFIVEDSSEQRTNNVLFNSKRTMARDTL</sequence>
<dbReference type="AlphaFoldDB" id="A0A2P6N6N1"/>
<evidence type="ECO:0000313" key="1">
    <source>
        <dbReference type="EMBL" id="PRP79600.1"/>
    </source>
</evidence>
<name>A0A2P6N6N1_9EUKA</name>
<organism evidence="1 2">
    <name type="scientific">Planoprotostelium fungivorum</name>
    <dbReference type="NCBI Taxonomy" id="1890364"/>
    <lineage>
        <taxon>Eukaryota</taxon>
        <taxon>Amoebozoa</taxon>
        <taxon>Evosea</taxon>
        <taxon>Variosea</taxon>
        <taxon>Cavosteliida</taxon>
        <taxon>Cavosteliaceae</taxon>
        <taxon>Planoprotostelium</taxon>
    </lineage>
</organism>